<dbReference type="Pfam" id="PF07690">
    <property type="entry name" value="MFS_1"/>
    <property type="match status" value="1"/>
</dbReference>
<dbReference type="InterPro" id="IPR011701">
    <property type="entry name" value="MFS"/>
</dbReference>
<comment type="caution">
    <text evidence="8">The sequence shown here is derived from an EMBL/GenBank/DDBJ whole genome shotgun (WGS) entry which is preliminary data.</text>
</comment>
<dbReference type="PANTHER" id="PTHR23508">
    <property type="entry name" value="CARBOXYLIC ACID TRANSPORTER PROTEIN HOMOLOG"/>
    <property type="match status" value="1"/>
</dbReference>
<comment type="subcellular location">
    <subcellularLocation>
        <location evidence="1">Membrane</location>
        <topology evidence="1">Multi-pass membrane protein</topology>
    </subcellularLocation>
</comment>
<dbReference type="RefSeq" id="WP_106927577.1">
    <property type="nucleotide sequence ID" value="NZ_PYFT01000001.1"/>
</dbReference>
<accession>A0A2T2YCG8</accession>
<protein>
    <submittedName>
        <fullName evidence="8">MFS transporter</fullName>
    </submittedName>
</protein>
<dbReference type="OrthoDB" id="9774156at2"/>
<keyword evidence="4 6" id="KW-0472">Membrane</keyword>
<feature type="transmembrane region" description="Helical" evidence="6">
    <location>
        <begin position="141"/>
        <end position="161"/>
    </location>
</feature>
<evidence type="ECO:0000256" key="6">
    <source>
        <dbReference type="SAM" id="Phobius"/>
    </source>
</evidence>
<dbReference type="SUPFAM" id="SSF103473">
    <property type="entry name" value="MFS general substrate transporter"/>
    <property type="match status" value="1"/>
</dbReference>
<feature type="transmembrane region" description="Helical" evidence="6">
    <location>
        <begin position="55"/>
        <end position="75"/>
    </location>
</feature>
<dbReference type="AlphaFoldDB" id="A0A2T2YCG8"/>
<reference evidence="8 9" key="1">
    <citation type="submission" date="2018-03" db="EMBL/GenBank/DDBJ databases">
        <title>Adhaeribacter sp. HMF7605 Genome sequencing and assembly.</title>
        <authorList>
            <person name="Kang H."/>
            <person name="Kang J."/>
            <person name="Cha I."/>
            <person name="Kim H."/>
            <person name="Joh K."/>
        </authorList>
    </citation>
    <scope>NUCLEOTIDE SEQUENCE [LARGE SCALE GENOMIC DNA]</scope>
    <source>
        <strain evidence="8 9">HMF7605</strain>
    </source>
</reference>
<evidence type="ECO:0000259" key="7">
    <source>
        <dbReference type="PROSITE" id="PS50850"/>
    </source>
</evidence>
<organism evidence="8 9">
    <name type="scientific">Adhaeribacter arboris</name>
    <dbReference type="NCBI Taxonomy" id="2072846"/>
    <lineage>
        <taxon>Bacteria</taxon>
        <taxon>Pseudomonadati</taxon>
        <taxon>Bacteroidota</taxon>
        <taxon>Cytophagia</taxon>
        <taxon>Cytophagales</taxon>
        <taxon>Hymenobacteraceae</taxon>
        <taxon>Adhaeribacter</taxon>
    </lineage>
</organism>
<dbReference type="PANTHER" id="PTHR23508:SF10">
    <property type="entry name" value="CARBOXYLIC ACID TRANSPORTER PROTEIN HOMOLOG"/>
    <property type="match status" value="1"/>
</dbReference>
<feature type="transmembrane region" description="Helical" evidence="6">
    <location>
        <begin position="167"/>
        <end position="187"/>
    </location>
</feature>
<evidence type="ECO:0000256" key="5">
    <source>
        <dbReference type="SAM" id="MobiDB-lite"/>
    </source>
</evidence>
<feature type="region of interest" description="Disordered" evidence="5">
    <location>
        <begin position="408"/>
        <end position="431"/>
    </location>
</feature>
<feature type="transmembrane region" description="Helical" evidence="6">
    <location>
        <begin position="286"/>
        <end position="304"/>
    </location>
</feature>
<dbReference type="InterPro" id="IPR036259">
    <property type="entry name" value="MFS_trans_sf"/>
</dbReference>
<evidence type="ECO:0000313" key="8">
    <source>
        <dbReference type="EMBL" id="PSR53194.1"/>
    </source>
</evidence>
<feature type="transmembrane region" description="Helical" evidence="6">
    <location>
        <begin position="12"/>
        <end position="35"/>
    </location>
</feature>
<gene>
    <name evidence="8" type="ORF">AHMF7605_06455</name>
</gene>
<feature type="transmembrane region" description="Helical" evidence="6">
    <location>
        <begin position="373"/>
        <end position="392"/>
    </location>
</feature>
<keyword evidence="3 6" id="KW-1133">Transmembrane helix</keyword>
<dbReference type="PROSITE" id="PS50850">
    <property type="entry name" value="MFS"/>
    <property type="match status" value="1"/>
</dbReference>
<evidence type="ECO:0000256" key="1">
    <source>
        <dbReference type="ARBA" id="ARBA00004141"/>
    </source>
</evidence>
<evidence type="ECO:0000256" key="4">
    <source>
        <dbReference type="ARBA" id="ARBA00023136"/>
    </source>
</evidence>
<evidence type="ECO:0000256" key="2">
    <source>
        <dbReference type="ARBA" id="ARBA00022692"/>
    </source>
</evidence>
<evidence type="ECO:0000313" key="9">
    <source>
        <dbReference type="Proteomes" id="UP000240357"/>
    </source>
</evidence>
<keyword evidence="9" id="KW-1185">Reference proteome</keyword>
<dbReference type="Gene3D" id="1.20.1250.20">
    <property type="entry name" value="MFS general substrate transporter like domains"/>
    <property type="match status" value="2"/>
</dbReference>
<dbReference type="InterPro" id="IPR020846">
    <property type="entry name" value="MFS_dom"/>
</dbReference>
<evidence type="ECO:0000256" key="3">
    <source>
        <dbReference type="ARBA" id="ARBA00022989"/>
    </source>
</evidence>
<sequence>MTSSSTFRQLLKIPVLVAALGYLVDMYDLFLFNIVRVPSLKDLGLAEEDLFHKGLLILDVQMAGMLIGGILWGILGDKKGRLSVLFGSILLYSLANIANGFVTSYEQYLPLRFIAGVGLAGELGAGITLVAEILPKEIRGWGTTLVATVGVFGAILAYFVASTFDWRVSYFVGGGLGLLLLLMRVRVFESGVFLHLKNKHVKRGNFIMLFSSGTRFTKYLYSILIGTPIWFVSGVLIFFSPEFGAALGVTEPIVAGKAVMLAFAGQVAGDMVSGYLSQRFKSRKKGMLIFLLGSYSFMLVYLLAKTQSLTTFYIFCAALGFFNGYWTLFITIAAELFGTNLRATVATTVPNFVRASVIPISALFVFAKGHFGLTIGAALVGALIVGIALLALSRLEETFPKDLDYEEWEGKEPSVTSSSDLLQPSKVRGRS</sequence>
<proteinExistence type="predicted"/>
<dbReference type="EMBL" id="PYFT01000001">
    <property type="protein sequence ID" value="PSR53194.1"/>
    <property type="molecule type" value="Genomic_DNA"/>
</dbReference>
<dbReference type="GO" id="GO:0005886">
    <property type="term" value="C:plasma membrane"/>
    <property type="evidence" value="ECO:0007669"/>
    <property type="project" value="TreeGrafter"/>
</dbReference>
<dbReference type="Proteomes" id="UP000240357">
    <property type="component" value="Unassembled WGS sequence"/>
</dbReference>
<name>A0A2T2YCG8_9BACT</name>
<feature type="transmembrane region" description="Helical" evidence="6">
    <location>
        <begin position="219"/>
        <end position="239"/>
    </location>
</feature>
<feature type="domain" description="Major facilitator superfamily (MFS) profile" evidence="7">
    <location>
        <begin position="14"/>
        <end position="399"/>
    </location>
</feature>
<feature type="transmembrane region" description="Helical" evidence="6">
    <location>
        <begin position="310"/>
        <end position="337"/>
    </location>
</feature>
<dbReference type="GO" id="GO:0046943">
    <property type="term" value="F:carboxylic acid transmembrane transporter activity"/>
    <property type="evidence" value="ECO:0007669"/>
    <property type="project" value="TreeGrafter"/>
</dbReference>
<keyword evidence="2 6" id="KW-0812">Transmembrane</keyword>
<feature type="transmembrane region" description="Helical" evidence="6">
    <location>
        <begin position="82"/>
        <end position="101"/>
    </location>
</feature>
<feature type="transmembrane region" description="Helical" evidence="6">
    <location>
        <begin position="113"/>
        <end position="134"/>
    </location>
</feature>